<proteinExistence type="predicted"/>
<dbReference type="OrthoDB" id="52226at2759"/>
<evidence type="ECO:0000256" key="1">
    <source>
        <dbReference type="SAM" id="MobiDB-lite"/>
    </source>
</evidence>
<feature type="region of interest" description="Disordered" evidence="1">
    <location>
        <begin position="410"/>
        <end position="455"/>
    </location>
</feature>
<dbReference type="Proteomes" id="UP000095751">
    <property type="component" value="Unassembled WGS sequence"/>
</dbReference>
<protein>
    <submittedName>
        <fullName evidence="2">Uncharacterized protein</fullName>
    </submittedName>
</protein>
<keyword evidence="3" id="KW-1185">Reference proteome</keyword>
<dbReference type="EMBL" id="KV784353">
    <property type="protein sequence ID" value="OEU21890.1"/>
    <property type="molecule type" value="Genomic_DNA"/>
</dbReference>
<feature type="compositionally biased region" description="Low complexity" evidence="1">
    <location>
        <begin position="351"/>
        <end position="363"/>
    </location>
</feature>
<dbReference type="KEGG" id="fcy:FRACYDRAFT_232035"/>
<dbReference type="AlphaFoldDB" id="A0A1E7FUQ7"/>
<feature type="region of interest" description="Disordered" evidence="1">
    <location>
        <begin position="351"/>
        <end position="395"/>
    </location>
</feature>
<gene>
    <name evidence="2" type="ORF">FRACYDRAFT_232035</name>
</gene>
<organism evidence="2 3">
    <name type="scientific">Fragilariopsis cylindrus CCMP1102</name>
    <dbReference type="NCBI Taxonomy" id="635003"/>
    <lineage>
        <taxon>Eukaryota</taxon>
        <taxon>Sar</taxon>
        <taxon>Stramenopiles</taxon>
        <taxon>Ochrophyta</taxon>
        <taxon>Bacillariophyta</taxon>
        <taxon>Bacillariophyceae</taxon>
        <taxon>Bacillariophycidae</taxon>
        <taxon>Bacillariales</taxon>
        <taxon>Bacillariaceae</taxon>
        <taxon>Fragilariopsis</taxon>
    </lineage>
</organism>
<name>A0A1E7FUQ7_9STRA</name>
<sequence>MPPQQGDKKDMMDTTDDNGGESAPVAVAAAAAPEPVGGASYWEPDRDDSLKHKTLSTLDFATMESNHPEEKKQKNINYWEAPVDKAIEGKTLSSVDLVGINHTDTTATTDATIAPVAKKLSEMKLNPSATSKNPTKSYWDAPQESSLMNTTLSTLDIAAMESNHPEQQKEKTGNYWEAPVDKSLEGKTLSNLDMTMIDSNNPIEKQEKKESYWEAQPEKSIMNTTLSTLDMTTMDSNHPDEKKVKTDNYWEADEPEKNLTGRTLSTVALSSLEHQRHPSNISLTRGNTNASAAPAGASYWDEAPIDKSLEGKRLSALDLSAMEKQHVDKPLSKSSSFWDWKVKELRKSVSKLSMSNLRSSSNSDRTDDSDSANGSESRDKHSEGPGPITNKVHKLRNSWRKSFQRLSSNTLSQLDDSSHRGRSPFQRVFKSKNGLDMSGGSRASQGSIGEDAPMF</sequence>
<feature type="compositionally biased region" description="Basic and acidic residues" evidence="1">
    <location>
        <begin position="1"/>
        <end position="12"/>
    </location>
</feature>
<dbReference type="InParanoid" id="A0A1E7FUQ7"/>
<feature type="region of interest" description="Disordered" evidence="1">
    <location>
        <begin position="1"/>
        <end position="48"/>
    </location>
</feature>
<evidence type="ECO:0000313" key="3">
    <source>
        <dbReference type="Proteomes" id="UP000095751"/>
    </source>
</evidence>
<evidence type="ECO:0000313" key="2">
    <source>
        <dbReference type="EMBL" id="OEU21890.1"/>
    </source>
</evidence>
<feature type="compositionally biased region" description="Low complexity" evidence="1">
    <location>
        <begin position="20"/>
        <end position="40"/>
    </location>
</feature>
<reference evidence="2 3" key="1">
    <citation type="submission" date="2016-09" db="EMBL/GenBank/DDBJ databases">
        <title>Extensive genetic diversity and differential bi-allelic expression allows diatom success in the polar Southern Ocean.</title>
        <authorList>
            <consortium name="DOE Joint Genome Institute"/>
            <person name="Mock T."/>
            <person name="Otillar R.P."/>
            <person name="Strauss J."/>
            <person name="Dupont C."/>
            <person name="Frickenhaus S."/>
            <person name="Maumus F."/>
            <person name="Mcmullan M."/>
            <person name="Sanges R."/>
            <person name="Schmutz J."/>
            <person name="Toseland A."/>
            <person name="Valas R."/>
            <person name="Veluchamy A."/>
            <person name="Ward B.J."/>
            <person name="Allen A."/>
            <person name="Barry K."/>
            <person name="Falciatore A."/>
            <person name="Ferrante M."/>
            <person name="Fortunato A.E."/>
            <person name="Gloeckner G."/>
            <person name="Gruber A."/>
            <person name="Hipkin R."/>
            <person name="Janech M."/>
            <person name="Kroth P."/>
            <person name="Leese F."/>
            <person name="Lindquist E."/>
            <person name="Lyon B.R."/>
            <person name="Martin J."/>
            <person name="Mayer C."/>
            <person name="Parker M."/>
            <person name="Quesneville H."/>
            <person name="Raymond J."/>
            <person name="Uhlig C."/>
            <person name="Valentin K.U."/>
            <person name="Worden A.Z."/>
            <person name="Armbrust E.V."/>
            <person name="Bowler C."/>
            <person name="Green B."/>
            <person name="Moulton V."/>
            <person name="Van Oosterhout C."/>
            <person name="Grigoriev I."/>
        </authorList>
    </citation>
    <scope>NUCLEOTIDE SEQUENCE [LARGE SCALE GENOMIC DNA]</scope>
    <source>
        <strain evidence="2 3">CCMP1102</strain>
    </source>
</reference>
<accession>A0A1E7FUQ7</accession>